<evidence type="ECO:0000256" key="1">
    <source>
        <dbReference type="SAM" id="Coils"/>
    </source>
</evidence>
<dbReference type="EMBL" id="RSAS01000303">
    <property type="protein sequence ID" value="RRR73977.1"/>
    <property type="molecule type" value="Genomic_DNA"/>
</dbReference>
<comment type="caution">
    <text evidence="2">The sequence shown here is derived from an EMBL/GenBank/DDBJ whole genome shotgun (WGS) entry which is preliminary data.</text>
</comment>
<proteinExistence type="predicted"/>
<organism evidence="2 3">
    <name type="scientific">Candidatus Viridilinea halotolerans</name>
    <dbReference type="NCBI Taxonomy" id="2491704"/>
    <lineage>
        <taxon>Bacteria</taxon>
        <taxon>Bacillati</taxon>
        <taxon>Chloroflexota</taxon>
        <taxon>Chloroflexia</taxon>
        <taxon>Chloroflexales</taxon>
        <taxon>Chloroflexineae</taxon>
        <taxon>Oscillochloridaceae</taxon>
        <taxon>Candidatus Viridilinea</taxon>
    </lineage>
</organism>
<reference evidence="2 3" key="1">
    <citation type="submission" date="2018-12" db="EMBL/GenBank/DDBJ databases">
        <title>Genome Sequence of Candidatus Viridilinea halotolerans isolated from saline sulfide-rich spring.</title>
        <authorList>
            <person name="Grouzdev D.S."/>
            <person name="Burganskaya E.I."/>
            <person name="Krutkina M.S."/>
            <person name="Sukhacheva M.V."/>
            <person name="Gorlenko V.M."/>
        </authorList>
    </citation>
    <scope>NUCLEOTIDE SEQUENCE [LARGE SCALE GENOMIC DNA]</scope>
    <source>
        <strain evidence="2">Chok-6</strain>
    </source>
</reference>
<sequence>MTTTITLPETLARQLAQRAATERLSVETLAIAFLTFALHEERLEESAEERSSLDEDPELLALIASIKAMPPNPANIIPARGNLADVLRALESVEDPDYDLDAELAALDTAEAELRAIDRANDVAEGRDER</sequence>
<protein>
    <submittedName>
        <fullName evidence="2">Uncharacterized protein</fullName>
    </submittedName>
</protein>
<evidence type="ECO:0000313" key="2">
    <source>
        <dbReference type="EMBL" id="RRR73977.1"/>
    </source>
</evidence>
<dbReference type="AlphaFoldDB" id="A0A426U2P4"/>
<feature type="coiled-coil region" evidence="1">
    <location>
        <begin position="100"/>
        <end position="127"/>
    </location>
</feature>
<accession>A0A426U2P4</accession>
<dbReference type="Proteomes" id="UP000280307">
    <property type="component" value="Unassembled WGS sequence"/>
</dbReference>
<evidence type="ECO:0000313" key="3">
    <source>
        <dbReference type="Proteomes" id="UP000280307"/>
    </source>
</evidence>
<name>A0A426U2P4_9CHLR</name>
<keyword evidence="1" id="KW-0175">Coiled coil</keyword>
<gene>
    <name evidence="2" type="ORF">EI684_07985</name>
</gene>